<dbReference type="SUPFAM" id="SSF57756">
    <property type="entry name" value="Retrovirus zinc finger-like domains"/>
    <property type="match status" value="1"/>
</dbReference>
<keyword evidence="1" id="KW-0479">Metal-binding</keyword>
<sequence length="89" mass="10276">MCWRCGRTGHWSRDCMARAQRGRFQRGRGQKGHSFLLLLCCYFCSGRTKETTDTRNRCGERGHTPTNKVKHNATPVELNYKLGENSLEI</sequence>
<dbReference type="Gene3D" id="4.10.60.10">
    <property type="entry name" value="Zinc finger, CCHC-type"/>
    <property type="match status" value="1"/>
</dbReference>
<proteinExistence type="predicted"/>
<dbReference type="SMART" id="SM00343">
    <property type="entry name" value="ZnF_C2HC"/>
    <property type="match status" value="1"/>
</dbReference>
<name>A0A3B4VS85_SERDU</name>
<reference evidence="3" key="1">
    <citation type="submission" date="2025-08" db="UniProtKB">
        <authorList>
            <consortium name="Ensembl"/>
        </authorList>
    </citation>
    <scope>IDENTIFICATION</scope>
</reference>
<evidence type="ECO:0000313" key="4">
    <source>
        <dbReference type="Proteomes" id="UP000261420"/>
    </source>
</evidence>
<protein>
    <recommendedName>
        <fullName evidence="2">CCHC-type domain-containing protein</fullName>
    </recommendedName>
</protein>
<dbReference type="AlphaFoldDB" id="A0A3B4VS85"/>
<feature type="domain" description="CCHC-type" evidence="2">
    <location>
        <begin position="2"/>
        <end position="15"/>
    </location>
</feature>
<keyword evidence="4" id="KW-1185">Reference proteome</keyword>
<keyword evidence="1" id="KW-0863">Zinc-finger</keyword>
<keyword evidence="1" id="KW-0862">Zinc</keyword>
<dbReference type="GO" id="GO:0003676">
    <property type="term" value="F:nucleic acid binding"/>
    <property type="evidence" value="ECO:0007669"/>
    <property type="project" value="InterPro"/>
</dbReference>
<reference evidence="3" key="2">
    <citation type="submission" date="2025-09" db="UniProtKB">
        <authorList>
            <consortium name="Ensembl"/>
        </authorList>
    </citation>
    <scope>IDENTIFICATION</scope>
</reference>
<dbReference type="InterPro" id="IPR001878">
    <property type="entry name" value="Znf_CCHC"/>
</dbReference>
<accession>A0A3B4VS85</accession>
<dbReference type="PROSITE" id="PS50158">
    <property type="entry name" value="ZF_CCHC"/>
    <property type="match status" value="1"/>
</dbReference>
<dbReference type="Proteomes" id="UP000261420">
    <property type="component" value="Unplaced"/>
</dbReference>
<dbReference type="Ensembl" id="ENSSDUT00000033613.1">
    <property type="protein sequence ID" value="ENSSDUP00000033050.1"/>
    <property type="gene ID" value="ENSSDUG00000023735.1"/>
</dbReference>
<evidence type="ECO:0000313" key="3">
    <source>
        <dbReference type="Ensembl" id="ENSSDUP00000033050.1"/>
    </source>
</evidence>
<dbReference type="GO" id="GO:0008270">
    <property type="term" value="F:zinc ion binding"/>
    <property type="evidence" value="ECO:0007669"/>
    <property type="project" value="UniProtKB-KW"/>
</dbReference>
<dbReference type="Pfam" id="PF00098">
    <property type="entry name" value="zf-CCHC"/>
    <property type="match status" value="1"/>
</dbReference>
<evidence type="ECO:0000256" key="1">
    <source>
        <dbReference type="PROSITE-ProRule" id="PRU00047"/>
    </source>
</evidence>
<organism evidence="3 4">
    <name type="scientific">Seriola dumerili</name>
    <name type="common">Greater amberjack</name>
    <name type="synonym">Caranx dumerili</name>
    <dbReference type="NCBI Taxonomy" id="41447"/>
    <lineage>
        <taxon>Eukaryota</taxon>
        <taxon>Metazoa</taxon>
        <taxon>Chordata</taxon>
        <taxon>Craniata</taxon>
        <taxon>Vertebrata</taxon>
        <taxon>Euteleostomi</taxon>
        <taxon>Actinopterygii</taxon>
        <taxon>Neopterygii</taxon>
        <taxon>Teleostei</taxon>
        <taxon>Neoteleostei</taxon>
        <taxon>Acanthomorphata</taxon>
        <taxon>Carangaria</taxon>
        <taxon>Carangiformes</taxon>
        <taxon>Carangidae</taxon>
        <taxon>Seriola</taxon>
    </lineage>
</organism>
<dbReference type="InterPro" id="IPR036875">
    <property type="entry name" value="Znf_CCHC_sf"/>
</dbReference>
<evidence type="ECO:0000259" key="2">
    <source>
        <dbReference type="PROSITE" id="PS50158"/>
    </source>
</evidence>